<feature type="compositionally biased region" description="Basic residues" evidence="2">
    <location>
        <begin position="89"/>
        <end position="99"/>
    </location>
</feature>
<evidence type="ECO:0000313" key="3">
    <source>
        <dbReference type="EMBL" id="POS76774.1"/>
    </source>
</evidence>
<accession>A0A2P5I2Q9</accession>
<evidence type="ECO:0000256" key="2">
    <source>
        <dbReference type="SAM" id="MobiDB-lite"/>
    </source>
</evidence>
<proteinExistence type="predicted"/>
<keyword evidence="4" id="KW-1185">Reference proteome</keyword>
<protein>
    <submittedName>
        <fullName evidence="3">Uncharacterized protein</fullName>
    </submittedName>
</protein>
<feature type="coiled-coil region" evidence="1">
    <location>
        <begin position="977"/>
        <end position="1016"/>
    </location>
</feature>
<dbReference type="STRING" id="158607.A0A2P5I2Q9"/>
<evidence type="ECO:0000256" key="1">
    <source>
        <dbReference type="SAM" id="Coils"/>
    </source>
</evidence>
<keyword evidence="1" id="KW-0175">Coiled coil</keyword>
<feature type="region of interest" description="Disordered" evidence="2">
    <location>
        <begin position="86"/>
        <end position="153"/>
    </location>
</feature>
<comment type="caution">
    <text evidence="3">The sequence shown here is derived from an EMBL/GenBank/DDBJ whole genome shotgun (WGS) entry which is preliminary data.</text>
</comment>
<organism evidence="3 4">
    <name type="scientific">Diaporthe helianthi</name>
    <dbReference type="NCBI Taxonomy" id="158607"/>
    <lineage>
        <taxon>Eukaryota</taxon>
        <taxon>Fungi</taxon>
        <taxon>Dikarya</taxon>
        <taxon>Ascomycota</taxon>
        <taxon>Pezizomycotina</taxon>
        <taxon>Sordariomycetes</taxon>
        <taxon>Sordariomycetidae</taxon>
        <taxon>Diaporthales</taxon>
        <taxon>Diaporthaceae</taxon>
        <taxon>Diaporthe</taxon>
    </lineage>
</organism>
<dbReference type="InParanoid" id="A0A2P5I2Q9"/>
<feature type="compositionally biased region" description="Polar residues" evidence="2">
    <location>
        <begin position="114"/>
        <end position="125"/>
    </location>
</feature>
<gene>
    <name evidence="3" type="ORF">DHEL01_v204839</name>
</gene>
<sequence>MSSLLLRVPKKAALTALHGLVVGTSCTLLLITEDRRRRINQARIVIENAEKLCLVKQYHATRSALRRDLDELSALEHLEHEISSAAHREPRRRVHKSRASRHEDVADDGWDNPAPTSSWSDQSQLPGGLPGRPRRYFRPKPGQSIYARNPTATLSQPPVHLKVASGATDVFNLGVDENVRRMREAVILGDHQSLYDAVEILQKTVQRIGLTDLDKAMLVDAAGPLCQKCQEQGMRGQSEDILLCALGLGPISGDQYYAFNPQPVIESAVAATESMLNEMGTSGVEDEVRGAAKQKLLRALSLFMPRFRDKALTRPRSSHWQEGAERLMHQAFDLDMTDQAADVFWRIQFYGGDSDGAVTRRFMAGLFNKRNFNHVVNTFSLMRHKLPQCSSESWYGIGDLVTDAMEAAQKQKPAKILIQLLDQCPQDCHVRTTWATKLLYCHWQRGHDFVATRALFDEFENIHSGRVGFRLVRFPDGVYRVMLQIAVEAGEWQTVDELLARLQQIEPSICKDARILGLLALAKAKVGDWNGVWADFKNMEIKDRIDDVFVPVLKEFIKTHTPSEIEGFMKAYIADLKVPVCRYMVNVVANQYGAIRNVELFVNWLDYCSHAGFEVDAAFSNAILVNCKRRWDFSFEELRIVFRKLKLLSRNFVDSWTVKTMLYAAMKVNHSRSAFHRNVTMLGIKSRGVSSVSKIITADDVRVEMREALTLRRYRKACKIYKSGLARGLALDGGHVRLAVKAQLKIDRGNLQTAFEVISAAKARGTDVSLSIAPVFFGLLRQISRDVEADNKDNFLRQVEGLIGRFESSGLSLPPAAFTRAAHACMGVRHFRGAISLAMSGLERKGVSYPWDGPTFSLFLQAFTHTTDLKGMKWAIAGAWQEPYFHKKIVLKALKDSRGLVAKSIQTNDVKQAGRVLDTALDMVLRVREVLAKERKDLEKDTMEIMREAALEAERRALTGQGPGGGSAREEDPEFVRQRAELLREFDEQQRREEEAERLQLAAKHAEMNHRALASEQFEFEQAEQADEMERLMSESKYHINTSF</sequence>
<reference evidence="3" key="1">
    <citation type="submission" date="2017-09" db="EMBL/GenBank/DDBJ databases">
        <title>Polyketide synthases of a Diaporthe helianthi virulent isolate.</title>
        <authorList>
            <person name="Baroncelli R."/>
        </authorList>
    </citation>
    <scope>NUCLEOTIDE SEQUENCE [LARGE SCALE GENOMIC DNA]</scope>
    <source>
        <strain evidence="3">7/96</strain>
    </source>
</reference>
<dbReference type="PROSITE" id="PS51257">
    <property type="entry name" value="PROKAR_LIPOPROTEIN"/>
    <property type="match status" value="1"/>
</dbReference>
<dbReference type="Proteomes" id="UP000094444">
    <property type="component" value="Unassembled WGS sequence"/>
</dbReference>
<dbReference type="AlphaFoldDB" id="A0A2P5I2Q9"/>
<dbReference type="OrthoDB" id="185373at2759"/>
<evidence type="ECO:0000313" key="4">
    <source>
        <dbReference type="Proteomes" id="UP000094444"/>
    </source>
</evidence>
<name>A0A2P5I2Q9_DIAHE</name>
<dbReference type="EMBL" id="MAVT02000334">
    <property type="protein sequence ID" value="POS76774.1"/>
    <property type="molecule type" value="Genomic_DNA"/>
</dbReference>